<organism evidence="3 4">
    <name type="scientific">Polaribacter vadi</name>
    <dbReference type="NCBI Taxonomy" id="1774273"/>
    <lineage>
        <taxon>Bacteria</taxon>
        <taxon>Pseudomonadati</taxon>
        <taxon>Bacteroidota</taxon>
        <taxon>Flavobacteriia</taxon>
        <taxon>Flavobacteriales</taxon>
        <taxon>Flavobacteriaceae</taxon>
    </lineage>
</organism>
<keyword evidence="1" id="KW-0413">Isomerase</keyword>
<dbReference type="PANTHER" id="PTHR43174">
    <property type="entry name" value="UDP-N-ACETYLGLUCOSAMINE 2-EPIMERASE"/>
    <property type="match status" value="1"/>
</dbReference>
<proteinExistence type="inferred from homology"/>
<dbReference type="OrthoDB" id="9803238at2"/>
<dbReference type="RefSeq" id="WP_065318917.1">
    <property type="nucleotide sequence ID" value="NZ_CP017477.1"/>
</dbReference>
<dbReference type="Proteomes" id="UP000092584">
    <property type="component" value="Unassembled WGS sequence"/>
</dbReference>
<accession>A0A1B8TWZ5</accession>
<evidence type="ECO:0000313" key="3">
    <source>
        <dbReference type="EMBL" id="OBY64167.1"/>
    </source>
</evidence>
<protein>
    <recommendedName>
        <fullName evidence="2">UDP-N-acetylglucosamine 2-epimerase domain-containing protein</fullName>
    </recommendedName>
</protein>
<dbReference type="Gene3D" id="3.40.50.2000">
    <property type="entry name" value="Glycogen Phosphorylase B"/>
    <property type="match status" value="2"/>
</dbReference>
<dbReference type="NCBIfam" id="TIGR00236">
    <property type="entry name" value="wecB"/>
    <property type="match status" value="1"/>
</dbReference>
<dbReference type="KEGG" id="pob:LPB03_05360"/>
<feature type="domain" description="UDP-N-acetylglucosamine 2-epimerase" evidence="2">
    <location>
        <begin position="26"/>
        <end position="358"/>
    </location>
</feature>
<dbReference type="EMBL" id="LSFM01000022">
    <property type="protein sequence ID" value="OBY64167.1"/>
    <property type="molecule type" value="Genomic_DNA"/>
</dbReference>
<dbReference type="Pfam" id="PF02350">
    <property type="entry name" value="Epimerase_2"/>
    <property type="match status" value="1"/>
</dbReference>
<dbReference type="SUPFAM" id="SSF53756">
    <property type="entry name" value="UDP-Glycosyltransferase/glycogen phosphorylase"/>
    <property type="match status" value="1"/>
</dbReference>
<dbReference type="CDD" id="cd03786">
    <property type="entry name" value="GTB_UDP-GlcNAc_2-Epimerase"/>
    <property type="match status" value="1"/>
</dbReference>
<keyword evidence="4" id="KW-1185">Reference proteome</keyword>
<comment type="similarity">
    <text evidence="1">Belongs to the UDP-N-acetylglucosamine 2-epimerase family.</text>
</comment>
<dbReference type="STRING" id="1774273.LPB03_05360"/>
<evidence type="ECO:0000256" key="1">
    <source>
        <dbReference type="RuleBase" id="RU003513"/>
    </source>
</evidence>
<evidence type="ECO:0000259" key="2">
    <source>
        <dbReference type="Pfam" id="PF02350"/>
    </source>
</evidence>
<name>A0A1B8TWZ5_9FLAO</name>
<dbReference type="GO" id="GO:0016853">
    <property type="term" value="F:isomerase activity"/>
    <property type="evidence" value="ECO:0007669"/>
    <property type="project" value="UniProtKB-KW"/>
</dbReference>
<gene>
    <name evidence="3" type="ORF">LPB3_07135</name>
</gene>
<dbReference type="InterPro" id="IPR029767">
    <property type="entry name" value="WecB-like"/>
</dbReference>
<sequence>MKKKILIVVGTRPNFVKITQFKKVAEKYENLELKIVHTGQHHDDKMSTIFLEQFGIEVDYFLGIKSTSANSLIGEIIIKLEGIINDFMPDLLLCVGDVNSTLGAAICANKLGVKLGHIESGLRSLDRKMPEEINRILTDEISDICFVTEKSGLQNLKNIGKTDAQVAFVGNTMIDTLVHFKNEIEASTILEEINQEKNTYILATLHRPRNVDTKDALLKIIDLFEQLTKDNNVVFPIHPRTKSNFIKFNLFETLTELKNLIIIGPQNYFSFQKLIKYSFCVITDSGGIQEETTFLQIPCITLRENTERPSTIEEGTNELMTFDTQKIVQKIQTISGGKNGNSTIPEFWDGNATERIIKKSLEFLA</sequence>
<dbReference type="PANTHER" id="PTHR43174:SF1">
    <property type="entry name" value="UDP-N-ACETYLGLUCOSAMINE 2-EPIMERASE"/>
    <property type="match status" value="1"/>
</dbReference>
<reference evidence="4" key="1">
    <citation type="submission" date="2016-02" db="EMBL/GenBank/DDBJ databases">
        <authorList>
            <person name="Shin S.-K."/>
            <person name="Yi H."/>
            <person name="Kim E."/>
        </authorList>
    </citation>
    <scope>NUCLEOTIDE SEQUENCE [LARGE SCALE GENOMIC DNA]</scope>
    <source>
        <strain evidence="4">LPB0003</strain>
    </source>
</reference>
<dbReference type="AlphaFoldDB" id="A0A1B8TWZ5"/>
<dbReference type="InterPro" id="IPR003331">
    <property type="entry name" value="UDP_GlcNAc_Epimerase_2_dom"/>
</dbReference>
<comment type="caution">
    <text evidence="3">The sequence shown here is derived from an EMBL/GenBank/DDBJ whole genome shotgun (WGS) entry which is preliminary data.</text>
</comment>
<evidence type="ECO:0000313" key="4">
    <source>
        <dbReference type="Proteomes" id="UP000092584"/>
    </source>
</evidence>